<evidence type="ECO:0000259" key="9">
    <source>
        <dbReference type="PROSITE" id="PS50046"/>
    </source>
</evidence>
<dbReference type="SUPFAM" id="SSF55785">
    <property type="entry name" value="PYP-like sensor domain (PAS domain)"/>
    <property type="match status" value="3"/>
</dbReference>
<comment type="similarity">
    <text evidence="2">In the N-terminal section; belongs to the phytochrome family.</text>
</comment>
<dbReference type="Pfam" id="PF00072">
    <property type="entry name" value="Response_reg"/>
    <property type="match status" value="1"/>
</dbReference>
<dbReference type="EMBL" id="RSCK01000026">
    <property type="protein sequence ID" value="RUT11406.1"/>
    <property type="molecule type" value="Genomic_DNA"/>
</dbReference>
<dbReference type="SMART" id="SM00388">
    <property type="entry name" value="HisKA"/>
    <property type="match status" value="1"/>
</dbReference>
<dbReference type="CDD" id="cd00082">
    <property type="entry name" value="HisKA"/>
    <property type="match status" value="1"/>
</dbReference>
<feature type="domain" description="PAC" evidence="13">
    <location>
        <begin position="334"/>
        <end position="385"/>
    </location>
</feature>
<name>A0AB37UJ44_9CYAN</name>
<dbReference type="PROSITE" id="PS50110">
    <property type="entry name" value="RESPONSE_REGULATORY"/>
    <property type="match status" value="1"/>
</dbReference>
<dbReference type="PROSITE" id="PS50113">
    <property type="entry name" value="PAC"/>
    <property type="match status" value="2"/>
</dbReference>
<organism evidence="14 15">
    <name type="scientific">Chroococcidiopsis cubana SAG 39.79</name>
    <dbReference type="NCBI Taxonomy" id="388085"/>
    <lineage>
        <taxon>Bacteria</taxon>
        <taxon>Bacillati</taxon>
        <taxon>Cyanobacteriota</taxon>
        <taxon>Cyanophyceae</taxon>
        <taxon>Chroococcidiopsidales</taxon>
        <taxon>Chroococcidiopsidaceae</taxon>
        <taxon>Chroococcidiopsis</taxon>
    </lineage>
</organism>
<dbReference type="Pfam" id="PF13426">
    <property type="entry name" value="PAS_9"/>
    <property type="match status" value="2"/>
</dbReference>
<protein>
    <recommendedName>
        <fullName evidence="3">histidine kinase</fullName>
        <ecNumber evidence="3">2.7.13.3</ecNumber>
    </recommendedName>
</protein>
<dbReference type="PANTHER" id="PTHR43304">
    <property type="entry name" value="PHYTOCHROME-LIKE PROTEIN CPH1"/>
    <property type="match status" value="1"/>
</dbReference>
<dbReference type="SMART" id="SM00448">
    <property type="entry name" value="REC"/>
    <property type="match status" value="1"/>
</dbReference>
<dbReference type="Gene3D" id="3.30.450.40">
    <property type="match status" value="1"/>
</dbReference>
<dbReference type="InterPro" id="IPR035965">
    <property type="entry name" value="PAS-like_dom_sf"/>
</dbReference>
<evidence type="ECO:0000256" key="6">
    <source>
        <dbReference type="ARBA" id="ARBA00022777"/>
    </source>
</evidence>
<keyword evidence="6" id="KW-0418">Kinase</keyword>
<dbReference type="PANTHER" id="PTHR43304:SF1">
    <property type="entry name" value="PAC DOMAIN-CONTAINING PROTEIN"/>
    <property type="match status" value="1"/>
</dbReference>
<dbReference type="InterPro" id="IPR003018">
    <property type="entry name" value="GAF"/>
</dbReference>
<dbReference type="InterPro" id="IPR003661">
    <property type="entry name" value="HisK_dim/P_dom"/>
</dbReference>
<dbReference type="SMART" id="SM00091">
    <property type="entry name" value="PAS"/>
    <property type="match status" value="3"/>
</dbReference>
<feature type="domain" description="PAC" evidence="13">
    <location>
        <begin position="475"/>
        <end position="527"/>
    </location>
</feature>
<dbReference type="InterPro" id="IPR000014">
    <property type="entry name" value="PAS"/>
</dbReference>
<feature type="domain" description="Histidine kinase" evidence="10">
    <location>
        <begin position="718"/>
        <end position="944"/>
    </location>
</feature>
<dbReference type="Gene3D" id="3.30.565.10">
    <property type="entry name" value="Histidine kinase-like ATPase, C-terminal domain"/>
    <property type="match status" value="1"/>
</dbReference>
<keyword evidence="5" id="KW-0808">Transferase</keyword>
<dbReference type="NCBIfam" id="TIGR00229">
    <property type="entry name" value="sensory_box"/>
    <property type="match status" value="2"/>
</dbReference>
<proteinExistence type="inferred from homology"/>
<dbReference type="Proteomes" id="UP000282574">
    <property type="component" value="Unassembled WGS sequence"/>
</dbReference>
<dbReference type="PROSITE" id="PS50112">
    <property type="entry name" value="PAS"/>
    <property type="match status" value="3"/>
</dbReference>
<feature type="domain" description="PAS" evidence="12">
    <location>
        <begin position="386"/>
        <end position="432"/>
    </location>
</feature>
<dbReference type="Pfam" id="PF02518">
    <property type="entry name" value="HATPase_c"/>
    <property type="match status" value="1"/>
</dbReference>
<dbReference type="InterPro" id="IPR004358">
    <property type="entry name" value="Sig_transdc_His_kin-like_C"/>
</dbReference>
<dbReference type="InterPro" id="IPR001789">
    <property type="entry name" value="Sig_transdc_resp-reg_receiver"/>
</dbReference>
<accession>A0AB37UJ44</accession>
<dbReference type="InterPro" id="IPR036890">
    <property type="entry name" value="HATPase_C_sf"/>
</dbReference>
<dbReference type="InterPro" id="IPR003594">
    <property type="entry name" value="HATPase_dom"/>
</dbReference>
<evidence type="ECO:0000259" key="12">
    <source>
        <dbReference type="PROSITE" id="PS50112"/>
    </source>
</evidence>
<dbReference type="SUPFAM" id="SSF47384">
    <property type="entry name" value="Homodimeric domain of signal transducing histidine kinase"/>
    <property type="match status" value="1"/>
</dbReference>
<sequence>MDNAPILDATTILVVDDDKLMRQHMRRVMEQAGYQVVEAQNGEQAIAAYTQFHPSLVLLDAVMPVMDGFACCRHLRSFPNCDSVPILIVTRLDDAESLQLAFDAGATDFITKPINDIVLRQRVRHLLQASRTMAELRASTDAAQASRQQVTNILESISDGFFTLDNEWRFTYINQHAQVFLQKTRAELIGKSIWDEFPEAVGSTFDQEYRQARAQQIAVAFEEFYPPLNTWFAVHAYPSQDGISVYFQNINERKRLEAIARTRERELADFLENASVGIHWVGADGIIVWANQAELNLLGYTREEYIGQHIAKFHADREVIDDILQRLNSGETLCDYEARLLCKDGSIRDVSIGSNVFWKDKQFIHTRCFTRDITDRKRMENQLQQTMQLQQAVLNSANYTIISTTTDGTILTFNAAAEKLLGYSASEIVGKTTPVIIHDREEVVSRARELTQELGVTIEPGFEVFVAKARRGEPTEQEWTYIRKDGSRFPVLLSISAMYDANGKITGFLGIGSDITERKRAEAELQRQNLRSQLFAEITLKIRQSLQLESILQTTVNEIQKFLRADRVIIFRLWLDGSGNVVREAVVNGYPAILGQHIYDPCFEEEYIQKYRQGRISAIHDVEPAEIHACHKELLQQYGVRANLVVPIFLKRELWGLLIAHQCSSSPRVWSSFETELLRQLSDQIGIALAQAQMLAEETRYAQELARSNAELQQFASVASHDLQEPLRKIQAFGNRLKASCGDLLNEQGLDSLERMQNAAGRMQTLIDDLLMLSRVTTKAQPFVTVDLNRVVKEVLSDLEVRIQQTGGKVEVSSLPKIDADPVQMQQLLQNLLSNALKFHKQDTPPVVKLFSQLFDSQHQPVTDGAIATSCQIMVEDNGIGFEQKYLDRIFNVFQRLHSRSQYEGTGIGLAICRKIVERHQGNITAQSSPGQGAKFSVTLPIKQLVGDNSE</sequence>
<evidence type="ECO:0000256" key="8">
    <source>
        <dbReference type="PROSITE-ProRule" id="PRU00169"/>
    </source>
</evidence>
<keyword evidence="4 8" id="KW-0597">Phosphoprotein</keyword>
<dbReference type="CDD" id="cd00130">
    <property type="entry name" value="PAS"/>
    <property type="match status" value="3"/>
</dbReference>
<dbReference type="InterPro" id="IPR052162">
    <property type="entry name" value="Sensor_kinase/Photoreceptor"/>
</dbReference>
<feature type="domain" description="Phytochrome chromophore attachment site" evidence="9">
    <location>
        <begin position="547"/>
        <end position="684"/>
    </location>
</feature>
<feature type="modified residue" description="4-aspartylphosphate" evidence="8">
    <location>
        <position position="60"/>
    </location>
</feature>
<dbReference type="Gene3D" id="1.10.287.130">
    <property type="match status" value="1"/>
</dbReference>
<dbReference type="InterPro" id="IPR036097">
    <property type="entry name" value="HisK_dim/P_sf"/>
</dbReference>
<dbReference type="EC" id="2.7.13.3" evidence="3"/>
<dbReference type="Pfam" id="PF08448">
    <property type="entry name" value="PAS_4"/>
    <property type="match status" value="1"/>
</dbReference>
<keyword evidence="15" id="KW-1185">Reference proteome</keyword>
<feature type="domain" description="PAS" evidence="12">
    <location>
        <begin position="263"/>
        <end position="308"/>
    </location>
</feature>
<dbReference type="InterPro" id="IPR016132">
    <property type="entry name" value="Phyto_chromo_attachment"/>
</dbReference>
<dbReference type="Pfam" id="PF00512">
    <property type="entry name" value="HisKA"/>
    <property type="match status" value="1"/>
</dbReference>
<evidence type="ECO:0000313" key="15">
    <source>
        <dbReference type="Proteomes" id="UP000282574"/>
    </source>
</evidence>
<evidence type="ECO:0000259" key="13">
    <source>
        <dbReference type="PROSITE" id="PS50113"/>
    </source>
</evidence>
<dbReference type="InterPro" id="IPR011006">
    <property type="entry name" value="CheY-like_superfamily"/>
</dbReference>
<dbReference type="SMART" id="SM00086">
    <property type="entry name" value="PAC"/>
    <property type="match status" value="2"/>
</dbReference>
<reference evidence="14 15" key="1">
    <citation type="journal article" date="2019" name="Genome Biol. Evol.">
        <title>Day and night: Metabolic profiles and evolutionary relationships of six axenic non-marine cyanobacteria.</title>
        <authorList>
            <person name="Will S.E."/>
            <person name="Henke P."/>
            <person name="Boedeker C."/>
            <person name="Huang S."/>
            <person name="Brinkmann H."/>
            <person name="Rohde M."/>
            <person name="Jarek M."/>
            <person name="Friedl T."/>
            <person name="Seufert S."/>
            <person name="Schumacher M."/>
            <person name="Overmann J."/>
            <person name="Neumann-Schaal M."/>
            <person name="Petersen J."/>
        </authorList>
    </citation>
    <scope>NUCLEOTIDE SEQUENCE [LARGE SCALE GENOMIC DNA]</scope>
    <source>
        <strain evidence="14 15">SAG 39.79</strain>
    </source>
</reference>
<feature type="domain" description="PAS" evidence="12">
    <location>
        <begin position="146"/>
        <end position="197"/>
    </location>
</feature>
<dbReference type="InterPro" id="IPR029016">
    <property type="entry name" value="GAF-like_dom_sf"/>
</dbReference>
<evidence type="ECO:0000256" key="2">
    <source>
        <dbReference type="ARBA" id="ARBA00006402"/>
    </source>
</evidence>
<dbReference type="InterPro" id="IPR001610">
    <property type="entry name" value="PAC"/>
</dbReference>
<keyword evidence="7" id="KW-0902">Two-component regulatory system</keyword>
<dbReference type="PROSITE" id="PS50109">
    <property type="entry name" value="HIS_KIN"/>
    <property type="match status" value="1"/>
</dbReference>
<comment type="caution">
    <text evidence="14">The sequence shown here is derived from an EMBL/GenBank/DDBJ whole genome shotgun (WGS) entry which is preliminary data.</text>
</comment>
<evidence type="ECO:0000259" key="11">
    <source>
        <dbReference type="PROSITE" id="PS50110"/>
    </source>
</evidence>
<gene>
    <name evidence="14" type="ORF">DSM107010_33440</name>
</gene>
<evidence type="ECO:0000256" key="5">
    <source>
        <dbReference type="ARBA" id="ARBA00022679"/>
    </source>
</evidence>
<dbReference type="PROSITE" id="PS50046">
    <property type="entry name" value="PHYTOCHROME_2"/>
    <property type="match status" value="1"/>
</dbReference>
<dbReference type="AlphaFoldDB" id="A0AB37UJ44"/>
<dbReference type="Pfam" id="PF01590">
    <property type="entry name" value="GAF"/>
    <property type="match status" value="1"/>
</dbReference>
<evidence type="ECO:0000256" key="4">
    <source>
        <dbReference type="ARBA" id="ARBA00022553"/>
    </source>
</evidence>
<dbReference type="GO" id="GO:0000155">
    <property type="term" value="F:phosphorelay sensor kinase activity"/>
    <property type="evidence" value="ECO:0007669"/>
    <property type="project" value="InterPro"/>
</dbReference>
<dbReference type="RefSeq" id="WP_127023454.1">
    <property type="nucleotide sequence ID" value="NZ_RSCK01000026.1"/>
</dbReference>
<feature type="domain" description="Response regulatory" evidence="11">
    <location>
        <begin position="11"/>
        <end position="127"/>
    </location>
</feature>
<evidence type="ECO:0000259" key="10">
    <source>
        <dbReference type="PROSITE" id="PS50109"/>
    </source>
</evidence>
<evidence type="ECO:0000256" key="3">
    <source>
        <dbReference type="ARBA" id="ARBA00012438"/>
    </source>
</evidence>
<dbReference type="Gene3D" id="3.40.50.2300">
    <property type="match status" value="1"/>
</dbReference>
<dbReference type="InterPro" id="IPR005467">
    <property type="entry name" value="His_kinase_dom"/>
</dbReference>
<dbReference type="PRINTS" id="PR00344">
    <property type="entry name" value="BCTRLSENSOR"/>
</dbReference>
<dbReference type="InterPro" id="IPR000700">
    <property type="entry name" value="PAS-assoc_C"/>
</dbReference>
<dbReference type="SMART" id="SM00387">
    <property type="entry name" value="HATPase_c"/>
    <property type="match status" value="1"/>
</dbReference>
<dbReference type="FunFam" id="3.30.565.10:FF:000006">
    <property type="entry name" value="Sensor histidine kinase WalK"/>
    <property type="match status" value="1"/>
</dbReference>
<dbReference type="SUPFAM" id="SSF55874">
    <property type="entry name" value="ATPase domain of HSP90 chaperone/DNA topoisomerase II/histidine kinase"/>
    <property type="match status" value="1"/>
</dbReference>
<comment type="catalytic activity">
    <reaction evidence="1">
        <text>ATP + protein L-histidine = ADP + protein N-phospho-L-histidine.</text>
        <dbReference type="EC" id="2.7.13.3"/>
    </reaction>
</comment>
<dbReference type="Gene3D" id="3.30.450.20">
    <property type="entry name" value="PAS domain"/>
    <property type="match status" value="3"/>
</dbReference>
<evidence type="ECO:0000313" key="14">
    <source>
        <dbReference type="EMBL" id="RUT11406.1"/>
    </source>
</evidence>
<evidence type="ECO:0000256" key="1">
    <source>
        <dbReference type="ARBA" id="ARBA00000085"/>
    </source>
</evidence>
<evidence type="ECO:0000256" key="7">
    <source>
        <dbReference type="ARBA" id="ARBA00023012"/>
    </source>
</evidence>
<dbReference type="SUPFAM" id="SSF55781">
    <property type="entry name" value="GAF domain-like"/>
    <property type="match status" value="1"/>
</dbReference>
<dbReference type="SMART" id="SM00065">
    <property type="entry name" value="GAF"/>
    <property type="match status" value="1"/>
</dbReference>
<dbReference type="InterPro" id="IPR013656">
    <property type="entry name" value="PAS_4"/>
</dbReference>
<dbReference type="SUPFAM" id="SSF52172">
    <property type="entry name" value="CheY-like"/>
    <property type="match status" value="1"/>
</dbReference>